<evidence type="ECO:0000256" key="4">
    <source>
        <dbReference type="ARBA" id="ARBA00022679"/>
    </source>
</evidence>
<reference evidence="10" key="1">
    <citation type="submission" date="2021-01" db="EMBL/GenBank/DDBJ databases">
        <title>Modified the classification status of verrucomicrobia.</title>
        <authorList>
            <person name="Feng X."/>
        </authorList>
    </citation>
    <scope>NUCLEOTIDE SEQUENCE</scope>
    <source>
        <strain evidence="10">_KCTC 22039</strain>
    </source>
</reference>
<dbReference type="InterPro" id="IPR050297">
    <property type="entry name" value="LipidA_mod_glycosyltrf_83"/>
</dbReference>
<feature type="transmembrane region" description="Helical" evidence="8">
    <location>
        <begin position="63"/>
        <end position="89"/>
    </location>
</feature>
<dbReference type="PANTHER" id="PTHR33908:SF11">
    <property type="entry name" value="MEMBRANE PROTEIN"/>
    <property type="match status" value="1"/>
</dbReference>
<dbReference type="GO" id="GO:0005886">
    <property type="term" value="C:plasma membrane"/>
    <property type="evidence" value="ECO:0007669"/>
    <property type="project" value="UniProtKB-SubCell"/>
</dbReference>
<evidence type="ECO:0000313" key="10">
    <source>
        <dbReference type="EMBL" id="MBK1790224.1"/>
    </source>
</evidence>
<dbReference type="Proteomes" id="UP000624703">
    <property type="component" value="Unassembled WGS sequence"/>
</dbReference>
<feature type="domain" description="Glycosyltransferase RgtA/B/C/D-like" evidence="9">
    <location>
        <begin position="52"/>
        <end position="211"/>
    </location>
</feature>
<evidence type="ECO:0000256" key="3">
    <source>
        <dbReference type="ARBA" id="ARBA00022676"/>
    </source>
</evidence>
<keyword evidence="3" id="KW-0328">Glycosyltransferase</keyword>
<evidence type="ECO:0000256" key="6">
    <source>
        <dbReference type="ARBA" id="ARBA00022989"/>
    </source>
</evidence>
<organism evidence="10 11">
    <name type="scientific">Persicirhabdus sediminis</name>
    <dbReference type="NCBI Taxonomy" id="454144"/>
    <lineage>
        <taxon>Bacteria</taxon>
        <taxon>Pseudomonadati</taxon>
        <taxon>Verrucomicrobiota</taxon>
        <taxon>Verrucomicrobiia</taxon>
        <taxon>Verrucomicrobiales</taxon>
        <taxon>Verrucomicrobiaceae</taxon>
        <taxon>Persicirhabdus</taxon>
    </lineage>
</organism>
<evidence type="ECO:0000256" key="8">
    <source>
        <dbReference type="SAM" id="Phobius"/>
    </source>
</evidence>
<sequence>MFLDRPKRVFAIWAMCHLVIWTLVPWLCNECLPLDCMEAVMWGSQWQWGYDKHPPLSAWTAELAALIMGDAGIYLLSQLCIVTAAIAVYKLARFFALSSKQAVLAILLLDTIYFYQYISVEYNVNYLQMPCWAWGWYFGLRGLRDQKWLYWLGLGVCVAAGALTKYLAVFMLIPLFACWWQRGELGKALKSPGLYLAGLVSILLFLPHFFWMMENEWMTISYGLSRGDSEVSPWWHHLWMPVYFLGAQLAFLIPIGILGLLAWRKEKSFGDPPAGSFALAFGAYIFLALFCLLMAFKPVTMWAAPMPLAIGIWAVTKFKLDQFPQWVLRASVIMFSLFVVAYVVVFGFGPQIRKTPHRVNYPAREIASQVESIWHEKYQTELEYVVADEWLGGIMNRYGQDRAEVMIRGWLDHSRYLTDEEVREKGAVILWLESRDASSGRSRPMEETFGDLKSRYPGIYQLDDLVIEWPRRSDGNAGRYGIAIIPPAN</sequence>
<accession>A0A8J7MB16</accession>
<dbReference type="RefSeq" id="WP_200310262.1">
    <property type="nucleotide sequence ID" value="NZ_JAENIM010000020.1"/>
</dbReference>
<evidence type="ECO:0000256" key="1">
    <source>
        <dbReference type="ARBA" id="ARBA00004651"/>
    </source>
</evidence>
<feature type="transmembrane region" description="Helical" evidence="8">
    <location>
        <begin position="326"/>
        <end position="348"/>
    </location>
</feature>
<evidence type="ECO:0000256" key="7">
    <source>
        <dbReference type="ARBA" id="ARBA00023136"/>
    </source>
</evidence>
<evidence type="ECO:0000256" key="5">
    <source>
        <dbReference type="ARBA" id="ARBA00022692"/>
    </source>
</evidence>
<feature type="transmembrane region" description="Helical" evidence="8">
    <location>
        <begin position="242"/>
        <end position="263"/>
    </location>
</feature>
<name>A0A8J7MB16_9BACT</name>
<evidence type="ECO:0000259" key="9">
    <source>
        <dbReference type="Pfam" id="PF13231"/>
    </source>
</evidence>
<keyword evidence="7 8" id="KW-0472">Membrane</keyword>
<dbReference type="EMBL" id="JAENIM010000020">
    <property type="protein sequence ID" value="MBK1790224.1"/>
    <property type="molecule type" value="Genomic_DNA"/>
</dbReference>
<comment type="caution">
    <text evidence="10">The sequence shown here is derived from an EMBL/GenBank/DDBJ whole genome shotgun (WGS) entry which is preliminary data.</text>
</comment>
<keyword evidence="11" id="KW-1185">Reference proteome</keyword>
<dbReference type="PANTHER" id="PTHR33908">
    <property type="entry name" value="MANNOSYLTRANSFERASE YKCB-RELATED"/>
    <property type="match status" value="1"/>
</dbReference>
<keyword evidence="2" id="KW-1003">Cell membrane</keyword>
<feature type="transmembrane region" description="Helical" evidence="8">
    <location>
        <begin position="148"/>
        <end position="180"/>
    </location>
</feature>
<protein>
    <submittedName>
        <fullName evidence="10">Glycosyltransferase family 39 protein</fullName>
    </submittedName>
</protein>
<comment type="subcellular location">
    <subcellularLocation>
        <location evidence="1">Cell membrane</location>
        <topology evidence="1">Multi-pass membrane protein</topology>
    </subcellularLocation>
</comment>
<feature type="transmembrane region" description="Helical" evidence="8">
    <location>
        <begin position="275"/>
        <end position="296"/>
    </location>
</feature>
<dbReference type="GO" id="GO:0009103">
    <property type="term" value="P:lipopolysaccharide biosynthetic process"/>
    <property type="evidence" value="ECO:0007669"/>
    <property type="project" value="UniProtKB-ARBA"/>
</dbReference>
<keyword evidence="4" id="KW-0808">Transferase</keyword>
<keyword evidence="5 8" id="KW-0812">Transmembrane</keyword>
<evidence type="ECO:0000313" key="11">
    <source>
        <dbReference type="Proteomes" id="UP000624703"/>
    </source>
</evidence>
<keyword evidence="6 8" id="KW-1133">Transmembrane helix</keyword>
<gene>
    <name evidence="10" type="ORF">JIN82_03530</name>
</gene>
<evidence type="ECO:0000256" key="2">
    <source>
        <dbReference type="ARBA" id="ARBA00022475"/>
    </source>
</evidence>
<feature type="transmembrane region" description="Helical" evidence="8">
    <location>
        <begin position="101"/>
        <end position="118"/>
    </location>
</feature>
<dbReference type="Pfam" id="PF13231">
    <property type="entry name" value="PMT_2"/>
    <property type="match status" value="1"/>
</dbReference>
<dbReference type="GO" id="GO:0016763">
    <property type="term" value="F:pentosyltransferase activity"/>
    <property type="evidence" value="ECO:0007669"/>
    <property type="project" value="TreeGrafter"/>
</dbReference>
<feature type="transmembrane region" description="Helical" evidence="8">
    <location>
        <begin position="9"/>
        <end position="27"/>
    </location>
</feature>
<feature type="transmembrane region" description="Helical" evidence="8">
    <location>
        <begin position="192"/>
        <end position="211"/>
    </location>
</feature>
<proteinExistence type="predicted"/>
<dbReference type="InterPro" id="IPR038731">
    <property type="entry name" value="RgtA/B/C-like"/>
</dbReference>
<dbReference type="AlphaFoldDB" id="A0A8J7MB16"/>